<dbReference type="InParanoid" id="A0A2H3D5D7"/>
<protein>
    <recommendedName>
        <fullName evidence="3">Reverse transcriptase zinc-binding domain-containing protein</fullName>
    </recommendedName>
</protein>
<evidence type="ECO:0008006" key="3">
    <source>
        <dbReference type="Google" id="ProtNLM"/>
    </source>
</evidence>
<dbReference type="STRING" id="47427.A0A2H3D5D7"/>
<keyword evidence="2" id="KW-1185">Reference proteome</keyword>
<organism evidence="1 2">
    <name type="scientific">Armillaria gallica</name>
    <name type="common">Bulbous honey fungus</name>
    <name type="synonym">Armillaria bulbosa</name>
    <dbReference type="NCBI Taxonomy" id="47427"/>
    <lineage>
        <taxon>Eukaryota</taxon>
        <taxon>Fungi</taxon>
        <taxon>Dikarya</taxon>
        <taxon>Basidiomycota</taxon>
        <taxon>Agaricomycotina</taxon>
        <taxon>Agaricomycetes</taxon>
        <taxon>Agaricomycetidae</taxon>
        <taxon>Agaricales</taxon>
        <taxon>Marasmiineae</taxon>
        <taxon>Physalacriaceae</taxon>
        <taxon>Armillaria</taxon>
    </lineage>
</organism>
<reference evidence="2" key="1">
    <citation type="journal article" date="2017" name="Nat. Ecol. Evol.">
        <title>Genome expansion and lineage-specific genetic innovations in the forest pathogenic fungi Armillaria.</title>
        <authorList>
            <person name="Sipos G."/>
            <person name="Prasanna A.N."/>
            <person name="Walter M.C."/>
            <person name="O'Connor E."/>
            <person name="Balint B."/>
            <person name="Krizsan K."/>
            <person name="Kiss B."/>
            <person name="Hess J."/>
            <person name="Varga T."/>
            <person name="Slot J."/>
            <person name="Riley R."/>
            <person name="Boka B."/>
            <person name="Rigling D."/>
            <person name="Barry K."/>
            <person name="Lee J."/>
            <person name="Mihaltcheva S."/>
            <person name="LaButti K."/>
            <person name="Lipzen A."/>
            <person name="Waldron R."/>
            <person name="Moloney N.M."/>
            <person name="Sperisen C."/>
            <person name="Kredics L."/>
            <person name="Vagvoelgyi C."/>
            <person name="Patrignani A."/>
            <person name="Fitzpatrick D."/>
            <person name="Nagy I."/>
            <person name="Doyle S."/>
            <person name="Anderson J.B."/>
            <person name="Grigoriev I.V."/>
            <person name="Gueldener U."/>
            <person name="Muensterkoetter M."/>
            <person name="Nagy L.G."/>
        </authorList>
    </citation>
    <scope>NUCLEOTIDE SEQUENCE [LARGE SCALE GENOMIC DNA]</scope>
    <source>
        <strain evidence="2">Ar21-2</strain>
    </source>
</reference>
<dbReference type="AlphaFoldDB" id="A0A2H3D5D7"/>
<dbReference type="OrthoDB" id="2752996at2759"/>
<dbReference type="OMA" id="RMATTIM"/>
<sequence length="360" mass="41896">MVALKELATKSNTRLPLHNKTSSKYILHNLSLSFKKNEDAGFIGVPNKEIIQATIASLRSRKQTMMIEWIKKADRHPDHDKAKLLVIEGVEKQQDNTIKLDIDPKLKITGAALNKLSQNRAYKAFHENANIKLAIEGAKECFKINTTKAEIWKSIRSRDIDRSTRYLLWMMIHDAYRIGVKWLNFGPQYHPRAYCSHCNNNIENMCHILTECSSPGQKEIWELTKELLEQRDIPWCNPNILLILACTSPTFKSQNGHREYRKERFFKIVVSSSVQTIWNTWCERVIQQDNIPFTPEEIRNRWMKKINRRLELDCLMTKERFGKKALRKDLVIQTWAGSILNEHQLPQDWTEVGGVLVGMG</sequence>
<dbReference type="EMBL" id="KZ293699">
    <property type="protein sequence ID" value="PBK84287.1"/>
    <property type="molecule type" value="Genomic_DNA"/>
</dbReference>
<dbReference type="Proteomes" id="UP000217790">
    <property type="component" value="Unassembled WGS sequence"/>
</dbReference>
<evidence type="ECO:0000313" key="2">
    <source>
        <dbReference type="Proteomes" id="UP000217790"/>
    </source>
</evidence>
<proteinExistence type="predicted"/>
<name>A0A2H3D5D7_ARMGA</name>
<gene>
    <name evidence="1" type="ORF">ARMGADRAFT_1048260</name>
</gene>
<evidence type="ECO:0000313" key="1">
    <source>
        <dbReference type="EMBL" id="PBK84287.1"/>
    </source>
</evidence>
<accession>A0A2H3D5D7</accession>